<comment type="caution">
    <text evidence="1">The sequence shown here is derived from an EMBL/GenBank/DDBJ whole genome shotgun (WGS) entry which is preliminary data.</text>
</comment>
<sequence length="413" mass="47474">MFLLVFNFHNNSHSPGGKEKRLGHHQSHQADKFDYYQQHYYPRSHSVTFEIEGQVHQLNLTQSFREVFSSETWIWEVSSNHGQSLQPIYKEASRAEINLEGDFYVDNKQKAVVLVYNEQTGPVLSFDGVVGEGERRKIIISRSNNDRIKRKTKLPNVVQKIPRCKNLEQIHDYRDIVKKIKLELDKIDVVLDILYPKLLVVVDYHLFKDLNKDLKKTVEYVATYWNIVDQKYSSLESPKVQIVITGLIIATDERALNFIYKHRVGPDHIDQKLLLKETATYFSKKFSSHLNFENYNAVFVMTGLAMKNKGLFFEELGLTFKDSGICSNDRNIAIVSDNGQFASTLVAAHELGHLLKLEHDYAKACHGPLHTLPTVMSMPSNSADIFWSECSKNTLRNFSRSMAAKCLASRSKI</sequence>
<dbReference type="EMBL" id="CM056744">
    <property type="protein sequence ID" value="KAJ8664960.1"/>
    <property type="molecule type" value="Genomic_DNA"/>
</dbReference>
<accession>A0ACC2N1C2</accession>
<proteinExistence type="predicted"/>
<reference evidence="1" key="1">
    <citation type="submission" date="2023-04" db="EMBL/GenBank/DDBJ databases">
        <title>A chromosome-level genome assembly of the parasitoid wasp Eretmocerus hayati.</title>
        <authorList>
            <person name="Zhong Y."/>
            <person name="Liu S."/>
            <person name="Liu Y."/>
        </authorList>
    </citation>
    <scope>NUCLEOTIDE SEQUENCE</scope>
    <source>
        <strain evidence="1">ZJU_SS_LIU_2023</strain>
    </source>
</reference>
<evidence type="ECO:0000313" key="1">
    <source>
        <dbReference type="EMBL" id="KAJ8664960.1"/>
    </source>
</evidence>
<dbReference type="Proteomes" id="UP001239111">
    <property type="component" value="Chromosome 4"/>
</dbReference>
<protein>
    <submittedName>
        <fullName evidence="1">Uncharacterized protein</fullName>
    </submittedName>
</protein>
<evidence type="ECO:0000313" key="2">
    <source>
        <dbReference type="Proteomes" id="UP001239111"/>
    </source>
</evidence>
<keyword evidence="2" id="KW-1185">Reference proteome</keyword>
<organism evidence="1 2">
    <name type="scientific">Eretmocerus hayati</name>
    <dbReference type="NCBI Taxonomy" id="131215"/>
    <lineage>
        <taxon>Eukaryota</taxon>
        <taxon>Metazoa</taxon>
        <taxon>Ecdysozoa</taxon>
        <taxon>Arthropoda</taxon>
        <taxon>Hexapoda</taxon>
        <taxon>Insecta</taxon>
        <taxon>Pterygota</taxon>
        <taxon>Neoptera</taxon>
        <taxon>Endopterygota</taxon>
        <taxon>Hymenoptera</taxon>
        <taxon>Apocrita</taxon>
        <taxon>Proctotrupomorpha</taxon>
        <taxon>Chalcidoidea</taxon>
        <taxon>Aphelinidae</taxon>
        <taxon>Aphelininae</taxon>
        <taxon>Eretmocerus</taxon>
    </lineage>
</organism>
<gene>
    <name evidence="1" type="ORF">QAD02_006622</name>
</gene>
<name>A0ACC2N1C2_9HYME</name>